<feature type="compositionally biased region" description="Low complexity" evidence="5">
    <location>
        <begin position="452"/>
        <end position="463"/>
    </location>
</feature>
<keyword evidence="9" id="KW-1185">Reference proteome</keyword>
<dbReference type="GO" id="GO:0006506">
    <property type="term" value="P:GPI anchor biosynthetic process"/>
    <property type="evidence" value="ECO:0007669"/>
    <property type="project" value="InterPro"/>
</dbReference>
<feature type="domain" description="Calcineurin-like phosphoesterase" evidence="7">
    <location>
        <begin position="66"/>
        <end position="308"/>
    </location>
</feature>
<organism evidence="8 9">
    <name type="scientific">Tulasnella calospora MUT 4182</name>
    <dbReference type="NCBI Taxonomy" id="1051891"/>
    <lineage>
        <taxon>Eukaryota</taxon>
        <taxon>Fungi</taxon>
        <taxon>Dikarya</taxon>
        <taxon>Basidiomycota</taxon>
        <taxon>Agaricomycotina</taxon>
        <taxon>Agaricomycetes</taxon>
        <taxon>Cantharellales</taxon>
        <taxon>Tulasnellaceae</taxon>
        <taxon>Tulasnella</taxon>
    </lineage>
</organism>
<dbReference type="Pfam" id="PF00149">
    <property type="entry name" value="Metallophos"/>
    <property type="match status" value="1"/>
</dbReference>
<dbReference type="EMBL" id="KN823059">
    <property type="protein sequence ID" value="KIO24541.1"/>
    <property type="molecule type" value="Genomic_DNA"/>
</dbReference>
<dbReference type="InterPro" id="IPR029052">
    <property type="entry name" value="Metallo-depent_PP-like"/>
</dbReference>
<evidence type="ECO:0000256" key="4">
    <source>
        <dbReference type="ARBA" id="ARBA00023136"/>
    </source>
</evidence>
<evidence type="ECO:0000256" key="6">
    <source>
        <dbReference type="SAM" id="Phobius"/>
    </source>
</evidence>
<dbReference type="GO" id="GO:0016787">
    <property type="term" value="F:hydrolase activity"/>
    <property type="evidence" value="ECO:0007669"/>
    <property type="project" value="InterPro"/>
</dbReference>
<feature type="compositionally biased region" description="Polar residues" evidence="5">
    <location>
        <begin position="440"/>
        <end position="451"/>
    </location>
</feature>
<name>A0A0C3QEY0_9AGAM</name>
<keyword evidence="3 6" id="KW-1133">Transmembrane helix</keyword>
<evidence type="ECO:0000256" key="1">
    <source>
        <dbReference type="ARBA" id="ARBA00004141"/>
    </source>
</evidence>
<keyword evidence="2 6" id="KW-0812">Transmembrane</keyword>
<dbReference type="STRING" id="1051891.A0A0C3QEY0"/>
<dbReference type="OrthoDB" id="5977743at2759"/>
<dbReference type="PANTHER" id="PTHR13315">
    <property type="entry name" value="METALLO PHOSPHOESTERASE RELATED"/>
    <property type="match status" value="1"/>
</dbReference>
<evidence type="ECO:0000259" key="7">
    <source>
        <dbReference type="Pfam" id="PF00149"/>
    </source>
</evidence>
<feature type="region of interest" description="Disordered" evidence="5">
    <location>
        <begin position="523"/>
        <end position="542"/>
    </location>
</feature>
<sequence length="619" mass="69104">MGIFSERRRHSGLYSRGTTINILRFLWIAVFIWCEIGSFFWSLSDCRWPDRPFKRTDPEANPSHAMIIADPHFKDSRVFSKPGVGLSTRINEFFARLNLRQSWNAVSRLNPQLVIVLGDMLDQGRAIMTDDEYERYCQHFQNTFKHDPSVQFVYVTGNHDVGLGSQKSFSGQARRRFRQKFGPEQQTFEFGNHSFVAIDAPGLVDEDYRRHAAEVDFESWQGAKAGPIAFVKGIKPNPPSSDKPAILLTHIPLARPNTASCGPHRETPRGIHRGAGFGFQNLLGKETTHFVLQTVKPVLVFSGDDHDYCDYVHRNPSNSGGDIREVSIRTFSMAEGVRRPGFHLLSLYTPHGGMPRRADAPCLLPDQKHTYTFVYLPFFFLTVVYIAYINATLMQGGGRGSLGATVSTAAGSPRATHLQPIRTNSAMEPPMTPTYLSVRRTPSQSNFGNLTPRSRPSSRPASPMLGPSMGLPFHDDEDTVITNASYYPPSPLLPSAFTFSEPDQIEEGLLPPPTIPLSPRPSLRAASMSSQNGSSGGLKKWLKDGDQARHGWRRTASLFLDSMHLRLPQKGGGSSSTSAMGALASSMERIWLRVVKDLGQTAWPPLLFVSFIWWRLLSW</sequence>
<feature type="transmembrane region" description="Helical" evidence="6">
    <location>
        <begin position="371"/>
        <end position="391"/>
    </location>
</feature>
<evidence type="ECO:0000256" key="5">
    <source>
        <dbReference type="SAM" id="MobiDB-lite"/>
    </source>
</evidence>
<reference evidence="8 9" key="1">
    <citation type="submission" date="2014-04" db="EMBL/GenBank/DDBJ databases">
        <authorList>
            <consortium name="DOE Joint Genome Institute"/>
            <person name="Kuo A."/>
            <person name="Girlanda M."/>
            <person name="Perotto S."/>
            <person name="Kohler A."/>
            <person name="Nagy L.G."/>
            <person name="Floudas D."/>
            <person name="Copeland A."/>
            <person name="Barry K.W."/>
            <person name="Cichocki N."/>
            <person name="Veneault-Fourrey C."/>
            <person name="LaButti K."/>
            <person name="Lindquist E.A."/>
            <person name="Lipzen A."/>
            <person name="Lundell T."/>
            <person name="Morin E."/>
            <person name="Murat C."/>
            <person name="Sun H."/>
            <person name="Tunlid A."/>
            <person name="Henrissat B."/>
            <person name="Grigoriev I.V."/>
            <person name="Hibbett D.S."/>
            <person name="Martin F."/>
            <person name="Nordberg H.P."/>
            <person name="Cantor M.N."/>
            <person name="Hua S.X."/>
        </authorList>
    </citation>
    <scope>NUCLEOTIDE SEQUENCE [LARGE SCALE GENOMIC DNA]</scope>
    <source>
        <strain evidence="8 9">MUT 4182</strain>
    </source>
</reference>
<evidence type="ECO:0000256" key="3">
    <source>
        <dbReference type="ARBA" id="ARBA00022989"/>
    </source>
</evidence>
<comment type="subcellular location">
    <subcellularLocation>
        <location evidence="1">Membrane</location>
        <topology evidence="1">Multi-pass membrane protein</topology>
    </subcellularLocation>
</comment>
<evidence type="ECO:0000313" key="8">
    <source>
        <dbReference type="EMBL" id="KIO24541.1"/>
    </source>
</evidence>
<accession>A0A0C3QEY0</accession>
<dbReference type="Gene3D" id="3.60.21.10">
    <property type="match status" value="1"/>
</dbReference>
<reference evidence="9" key="2">
    <citation type="submission" date="2015-01" db="EMBL/GenBank/DDBJ databases">
        <title>Evolutionary Origins and Diversification of the Mycorrhizal Mutualists.</title>
        <authorList>
            <consortium name="DOE Joint Genome Institute"/>
            <consortium name="Mycorrhizal Genomics Consortium"/>
            <person name="Kohler A."/>
            <person name="Kuo A."/>
            <person name="Nagy L.G."/>
            <person name="Floudas D."/>
            <person name="Copeland A."/>
            <person name="Barry K.W."/>
            <person name="Cichocki N."/>
            <person name="Veneault-Fourrey C."/>
            <person name="LaButti K."/>
            <person name="Lindquist E.A."/>
            <person name="Lipzen A."/>
            <person name="Lundell T."/>
            <person name="Morin E."/>
            <person name="Murat C."/>
            <person name="Riley R."/>
            <person name="Ohm R."/>
            <person name="Sun H."/>
            <person name="Tunlid A."/>
            <person name="Henrissat B."/>
            <person name="Grigoriev I.V."/>
            <person name="Hibbett D.S."/>
            <person name="Martin F."/>
        </authorList>
    </citation>
    <scope>NUCLEOTIDE SEQUENCE [LARGE SCALE GENOMIC DNA]</scope>
    <source>
        <strain evidence="9">MUT 4182</strain>
    </source>
</reference>
<dbReference type="GO" id="GO:0016020">
    <property type="term" value="C:membrane"/>
    <property type="evidence" value="ECO:0007669"/>
    <property type="project" value="UniProtKB-SubCell"/>
</dbReference>
<proteinExistence type="predicted"/>
<feature type="region of interest" description="Disordered" evidence="5">
    <location>
        <begin position="438"/>
        <end position="466"/>
    </location>
</feature>
<dbReference type="GO" id="GO:0005783">
    <property type="term" value="C:endoplasmic reticulum"/>
    <property type="evidence" value="ECO:0007669"/>
    <property type="project" value="TreeGrafter"/>
</dbReference>
<evidence type="ECO:0000313" key="9">
    <source>
        <dbReference type="Proteomes" id="UP000054248"/>
    </source>
</evidence>
<evidence type="ECO:0000256" key="2">
    <source>
        <dbReference type="ARBA" id="ARBA00022692"/>
    </source>
</evidence>
<dbReference type="HOGENOM" id="CLU_011607_4_0_1"/>
<feature type="transmembrane region" description="Helical" evidence="6">
    <location>
        <begin position="21"/>
        <end position="43"/>
    </location>
</feature>
<dbReference type="InterPro" id="IPR004843">
    <property type="entry name" value="Calcineurin-like_PHP"/>
</dbReference>
<dbReference type="AlphaFoldDB" id="A0A0C3QEY0"/>
<protein>
    <recommendedName>
        <fullName evidence="7">Calcineurin-like phosphoesterase domain-containing protein</fullName>
    </recommendedName>
</protein>
<dbReference type="SUPFAM" id="SSF56300">
    <property type="entry name" value="Metallo-dependent phosphatases"/>
    <property type="match status" value="1"/>
</dbReference>
<dbReference type="InterPro" id="IPR033308">
    <property type="entry name" value="PGAP5/Cdc1/Ted1"/>
</dbReference>
<dbReference type="PANTHER" id="PTHR13315:SF4">
    <property type="entry name" value="METALLOPHOSPHOESTERASE, ISOFORM E"/>
    <property type="match status" value="1"/>
</dbReference>
<keyword evidence="4 6" id="KW-0472">Membrane</keyword>
<dbReference type="Proteomes" id="UP000054248">
    <property type="component" value="Unassembled WGS sequence"/>
</dbReference>
<gene>
    <name evidence="8" type="ORF">M407DRAFT_212448</name>
</gene>